<evidence type="ECO:0000256" key="2">
    <source>
        <dbReference type="ARBA" id="ARBA00023163"/>
    </source>
</evidence>
<dbReference type="GO" id="GO:0005634">
    <property type="term" value="C:nucleus"/>
    <property type="evidence" value="ECO:0000318"/>
    <property type="project" value="GO_Central"/>
</dbReference>
<dbReference type="GO" id="GO:0006355">
    <property type="term" value="P:regulation of DNA-templated transcription"/>
    <property type="evidence" value="ECO:0000318"/>
    <property type="project" value="GO_Central"/>
</dbReference>
<dbReference type="InParanoid" id="D8R156"/>
<dbReference type="EMBL" id="GL377570">
    <property type="protein sequence ID" value="EFJ34206.1"/>
    <property type="molecule type" value="Genomic_DNA"/>
</dbReference>
<reference evidence="4 5" key="1">
    <citation type="journal article" date="2011" name="Science">
        <title>The Selaginella genome identifies genetic changes associated with the evolution of vascular plants.</title>
        <authorList>
            <person name="Banks J.A."/>
            <person name="Nishiyama T."/>
            <person name="Hasebe M."/>
            <person name="Bowman J.L."/>
            <person name="Gribskov M."/>
            <person name="dePamphilis C."/>
            <person name="Albert V.A."/>
            <person name="Aono N."/>
            <person name="Aoyama T."/>
            <person name="Ambrose B.A."/>
            <person name="Ashton N.W."/>
            <person name="Axtell M.J."/>
            <person name="Barker E."/>
            <person name="Barker M.S."/>
            <person name="Bennetzen J.L."/>
            <person name="Bonawitz N.D."/>
            <person name="Chapple C."/>
            <person name="Cheng C."/>
            <person name="Correa L.G."/>
            <person name="Dacre M."/>
            <person name="DeBarry J."/>
            <person name="Dreyer I."/>
            <person name="Elias M."/>
            <person name="Engstrom E.M."/>
            <person name="Estelle M."/>
            <person name="Feng L."/>
            <person name="Finet C."/>
            <person name="Floyd S.K."/>
            <person name="Frommer W.B."/>
            <person name="Fujita T."/>
            <person name="Gramzow L."/>
            <person name="Gutensohn M."/>
            <person name="Harholt J."/>
            <person name="Hattori M."/>
            <person name="Heyl A."/>
            <person name="Hirai T."/>
            <person name="Hiwatashi Y."/>
            <person name="Ishikawa M."/>
            <person name="Iwata M."/>
            <person name="Karol K.G."/>
            <person name="Koehler B."/>
            <person name="Kolukisaoglu U."/>
            <person name="Kubo M."/>
            <person name="Kurata T."/>
            <person name="Lalonde S."/>
            <person name="Li K."/>
            <person name="Li Y."/>
            <person name="Litt A."/>
            <person name="Lyons E."/>
            <person name="Manning G."/>
            <person name="Maruyama T."/>
            <person name="Michael T.P."/>
            <person name="Mikami K."/>
            <person name="Miyazaki S."/>
            <person name="Morinaga S."/>
            <person name="Murata T."/>
            <person name="Mueller-Roeber B."/>
            <person name="Nelson D.R."/>
            <person name="Obara M."/>
            <person name="Oguri Y."/>
            <person name="Olmstead R.G."/>
            <person name="Onodera N."/>
            <person name="Petersen B.L."/>
            <person name="Pils B."/>
            <person name="Prigge M."/>
            <person name="Rensing S.A."/>
            <person name="Riano-Pachon D.M."/>
            <person name="Roberts A.W."/>
            <person name="Sato Y."/>
            <person name="Scheller H.V."/>
            <person name="Schulz B."/>
            <person name="Schulz C."/>
            <person name="Shakirov E.V."/>
            <person name="Shibagaki N."/>
            <person name="Shinohara N."/>
            <person name="Shippen D.E."/>
            <person name="Soerensen I."/>
            <person name="Sotooka R."/>
            <person name="Sugimoto N."/>
            <person name="Sugita M."/>
            <person name="Sumikawa N."/>
            <person name="Tanurdzic M."/>
            <person name="Theissen G."/>
            <person name="Ulvskov P."/>
            <person name="Wakazuki S."/>
            <person name="Weng J.K."/>
            <person name="Willats W.W."/>
            <person name="Wipf D."/>
            <person name="Wolf P.G."/>
            <person name="Yang L."/>
            <person name="Zimmer A.D."/>
            <person name="Zhu Q."/>
            <person name="Mitros T."/>
            <person name="Hellsten U."/>
            <person name="Loque D."/>
            <person name="Otillar R."/>
            <person name="Salamov A."/>
            <person name="Schmutz J."/>
            <person name="Shapiro H."/>
            <person name="Lindquist E."/>
            <person name="Lucas S."/>
            <person name="Rokhsar D."/>
            <person name="Grigoriev I.V."/>
        </authorList>
    </citation>
    <scope>NUCLEOTIDE SEQUENCE [LARGE SCALE GENOMIC DNA]</scope>
</reference>
<keyword evidence="5" id="KW-1185">Reference proteome</keyword>
<dbReference type="PROSITE" id="PS50985">
    <property type="entry name" value="GRAS"/>
    <property type="match status" value="1"/>
</dbReference>
<dbReference type="GO" id="GO:0043565">
    <property type="term" value="F:sequence-specific DNA binding"/>
    <property type="evidence" value="ECO:0000318"/>
    <property type="project" value="GO_Central"/>
</dbReference>
<dbReference type="PANTHER" id="PTHR31636">
    <property type="entry name" value="OSJNBA0084A10.13 PROTEIN-RELATED"/>
    <property type="match status" value="1"/>
</dbReference>
<dbReference type="Proteomes" id="UP000001514">
    <property type="component" value="Unassembled WGS sequence"/>
</dbReference>
<protein>
    <submittedName>
        <fullName evidence="4">Uncharacterized protein</fullName>
    </submittedName>
</protein>
<sequence>MDSNPCLQLRAALVRYQILLESVQAQISSQEQQSLFDCSRLDYLTRILEEKDGLEPQVATTTANLLPVEKAVRVWSSDVRCDAPGRDEDAEYLHPDESSQPPGHGALHQPDDPAKRVHIIDYGVLYGDQWPSLIKALSERAEGLPLFKITGINFPSRVNLEKTGWSTTCGMHLELHSVATVAWESAQPRYHPLDAARLRGRDHRQPRKLFFEKTLSFKPVMLFQSVVDADMGSPFFIHRFDRAWRSFLARLESFEETMKLGLIDQSQLDFMDKFIEVCAIGAMDITVWSASPRAKPGTAALEMVMSVLRELDLLNGRERCATHFLVNLLRHCHPFEACSLHPSIPDAIRVHSIQPFTRDDGHDVSCCHLLDIPASGFVSFCIKWIK</sequence>
<dbReference type="GO" id="GO:0003700">
    <property type="term" value="F:DNA-binding transcription factor activity"/>
    <property type="evidence" value="ECO:0000318"/>
    <property type="project" value="GO_Central"/>
</dbReference>
<dbReference type="InterPro" id="IPR005202">
    <property type="entry name" value="TF_GRAS"/>
</dbReference>
<gene>
    <name evidence="4" type="ORF">SELMODRAFT_406693</name>
</gene>
<dbReference type="KEGG" id="smo:SELMODRAFT_406693"/>
<dbReference type="HOGENOM" id="CLU_061289_0_0_1"/>
<evidence type="ECO:0000313" key="5">
    <source>
        <dbReference type="Proteomes" id="UP000001514"/>
    </source>
</evidence>
<feature type="compositionally biased region" description="Basic and acidic residues" evidence="3">
    <location>
        <begin position="86"/>
        <end position="97"/>
    </location>
</feature>
<proteinExistence type="predicted"/>
<evidence type="ECO:0000256" key="3">
    <source>
        <dbReference type="SAM" id="MobiDB-lite"/>
    </source>
</evidence>
<dbReference type="Pfam" id="PF03514">
    <property type="entry name" value="GRAS"/>
    <property type="match status" value="1"/>
</dbReference>
<feature type="region of interest" description="Disordered" evidence="3">
    <location>
        <begin position="86"/>
        <end position="111"/>
    </location>
</feature>
<keyword evidence="1" id="KW-0805">Transcription regulation</keyword>
<name>D8R156_SELML</name>
<evidence type="ECO:0000256" key="1">
    <source>
        <dbReference type="ARBA" id="ARBA00023015"/>
    </source>
</evidence>
<accession>D8R156</accession>
<keyword evidence="2" id="KW-0804">Transcription</keyword>
<evidence type="ECO:0000313" key="4">
    <source>
        <dbReference type="EMBL" id="EFJ34206.1"/>
    </source>
</evidence>
<dbReference type="Gramene" id="EFJ34206">
    <property type="protein sequence ID" value="EFJ34206"/>
    <property type="gene ID" value="SELMODRAFT_406693"/>
</dbReference>
<organism evidence="5">
    <name type="scientific">Selaginella moellendorffii</name>
    <name type="common">Spikemoss</name>
    <dbReference type="NCBI Taxonomy" id="88036"/>
    <lineage>
        <taxon>Eukaryota</taxon>
        <taxon>Viridiplantae</taxon>
        <taxon>Streptophyta</taxon>
        <taxon>Embryophyta</taxon>
        <taxon>Tracheophyta</taxon>
        <taxon>Lycopodiopsida</taxon>
        <taxon>Selaginellales</taxon>
        <taxon>Selaginellaceae</taxon>
        <taxon>Selaginella</taxon>
    </lineage>
</organism>
<dbReference type="AlphaFoldDB" id="D8R156"/>